<reference evidence="1 2" key="1">
    <citation type="submission" date="2019-02" db="EMBL/GenBank/DDBJ databases">
        <title>Deep-cultivation of Planctomycetes and their phenomic and genomic characterization uncovers novel biology.</title>
        <authorList>
            <person name="Wiegand S."/>
            <person name="Jogler M."/>
            <person name="Boedeker C."/>
            <person name="Pinto D."/>
            <person name="Vollmers J."/>
            <person name="Rivas-Marin E."/>
            <person name="Kohn T."/>
            <person name="Peeters S.H."/>
            <person name="Heuer A."/>
            <person name="Rast P."/>
            <person name="Oberbeckmann S."/>
            <person name="Bunk B."/>
            <person name="Jeske O."/>
            <person name="Meyerdierks A."/>
            <person name="Storesund J.E."/>
            <person name="Kallscheuer N."/>
            <person name="Luecker S."/>
            <person name="Lage O.M."/>
            <person name="Pohl T."/>
            <person name="Merkel B.J."/>
            <person name="Hornburger P."/>
            <person name="Mueller R.-W."/>
            <person name="Bruemmer F."/>
            <person name="Labrenz M."/>
            <person name="Spormann A.M."/>
            <person name="Op Den Camp H."/>
            <person name="Overmann J."/>
            <person name="Amann R."/>
            <person name="Jetten M.S.M."/>
            <person name="Mascher T."/>
            <person name="Medema M.H."/>
            <person name="Devos D.P."/>
            <person name="Kaster A.-K."/>
            <person name="Ovreas L."/>
            <person name="Rohde M."/>
            <person name="Galperin M.Y."/>
            <person name="Jogler C."/>
        </authorList>
    </citation>
    <scope>NUCLEOTIDE SEQUENCE [LARGE SCALE GENOMIC DNA]</scope>
    <source>
        <strain evidence="1 2">KOR42</strain>
    </source>
</reference>
<proteinExistence type="predicted"/>
<protein>
    <submittedName>
        <fullName evidence="1">Uncharacterized protein</fullName>
    </submittedName>
</protein>
<sequence>MIAEPAMLTIGKTFETATTTLFDECVPSSSVTVAEIVYPGESSRKTCVTVDGLPLMVSTLPSPQLISQAAIVSWPGSELDKFNV</sequence>
<accession>A0A5C5VQY2</accession>
<dbReference type="Proteomes" id="UP000317243">
    <property type="component" value="Unassembled WGS sequence"/>
</dbReference>
<dbReference type="AlphaFoldDB" id="A0A5C5VQY2"/>
<organism evidence="1 2">
    <name type="scientific">Thalassoglobus neptunius</name>
    <dbReference type="NCBI Taxonomy" id="1938619"/>
    <lineage>
        <taxon>Bacteria</taxon>
        <taxon>Pseudomonadati</taxon>
        <taxon>Planctomycetota</taxon>
        <taxon>Planctomycetia</taxon>
        <taxon>Planctomycetales</taxon>
        <taxon>Planctomycetaceae</taxon>
        <taxon>Thalassoglobus</taxon>
    </lineage>
</organism>
<evidence type="ECO:0000313" key="1">
    <source>
        <dbReference type="EMBL" id="TWT40069.1"/>
    </source>
</evidence>
<name>A0A5C5VQY2_9PLAN</name>
<comment type="caution">
    <text evidence="1">The sequence shown here is derived from an EMBL/GenBank/DDBJ whole genome shotgun (WGS) entry which is preliminary data.</text>
</comment>
<dbReference type="EMBL" id="SIHI01000056">
    <property type="protein sequence ID" value="TWT40069.1"/>
    <property type="molecule type" value="Genomic_DNA"/>
</dbReference>
<gene>
    <name evidence="1" type="ORF">KOR42_50040</name>
</gene>
<evidence type="ECO:0000313" key="2">
    <source>
        <dbReference type="Proteomes" id="UP000317243"/>
    </source>
</evidence>
<keyword evidence="2" id="KW-1185">Reference proteome</keyword>